<keyword evidence="2" id="KW-0804">Transcription</keyword>
<evidence type="ECO:0000259" key="4">
    <source>
        <dbReference type="Pfam" id="PF15915"/>
    </source>
</evidence>
<evidence type="ECO:0000256" key="2">
    <source>
        <dbReference type="ARBA" id="ARBA00023163"/>
    </source>
</evidence>
<dbReference type="Pfam" id="PF04967">
    <property type="entry name" value="HTH_10"/>
    <property type="match status" value="1"/>
</dbReference>
<evidence type="ECO:0000313" key="6">
    <source>
        <dbReference type="Proteomes" id="UP000830434"/>
    </source>
</evidence>
<dbReference type="RefSeq" id="WP_248653639.1">
    <property type="nucleotide sequence ID" value="NZ_CP096658.1"/>
</dbReference>
<dbReference type="Proteomes" id="UP000830434">
    <property type="component" value="Chromosome"/>
</dbReference>
<dbReference type="PANTHER" id="PTHR34236:SF1">
    <property type="entry name" value="DIMETHYL SULFOXIDE REDUCTASE TRANSCRIPTIONAL ACTIVATOR"/>
    <property type="match status" value="1"/>
</dbReference>
<dbReference type="InterPro" id="IPR013324">
    <property type="entry name" value="RNA_pol_sigma_r3/r4-like"/>
</dbReference>
<gene>
    <name evidence="5" type="ORF">M0R88_11430</name>
</gene>
<dbReference type="AlphaFoldDB" id="A0A8U0IDY7"/>
<name>A0A8U0IDY7_9EURY</name>
<organism evidence="5 6">
    <name type="scientific">Halorussus gelatinilyticus</name>
    <dbReference type="NCBI Taxonomy" id="2937524"/>
    <lineage>
        <taxon>Archaea</taxon>
        <taxon>Methanobacteriati</taxon>
        <taxon>Methanobacteriota</taxon>
        <taxon>Stenosarchaea group</taxon>
        <taxon>Halobacteria</taxon>
        <taxon>Halobacteriales</taxon>
        <taxon>Haladaptataceae</taxon>
        <taxon>Halorussus</taxon>
    </lineage>
</organism>
<dbReference type="InterPro" id="IPR036388">
    <property type="entry name" value="WH-like_DNA-bd_sf"/>
</dbReference>
<dbReference type="Gene3D" id="1.10.10.10">
    <property type="entry name" value="Winged helix-like DNA-binding domain superfamily/Winged helix DNA-binding domain"/>
    <property type="match status" value="1"/>
</dbReference>
<dbReference type="InterPro" id="IPR007050">
    <property type="entry name" value="HTH_bacterioopsin"/>
</dbReference>
<sequence length="231" mass="25533">MELEFEMSDSELLFVAASDAEQCLIELEEMIPRGEGQYAEFFSVADTDPADLLDLADDHGAVEPHLIEASEDDGLVEFSVSADCPAVSLAESGALPRVVRAETGDGRIVAELPPRHAPAEVVESFLDEYPSAEFVAKREKESVTTPFGSEGFEQLLREHLTDRQREVLRAAYEAGYYDWPRDCTGEEVARELDITSATFSQHIHAAERKLLAALFEGSRTESNSTGMQESW</sequence>
<dbReference type="GeneID" id="72190475"/>
<dbReference type="SUPFAM" id="SSF88659">
    <property type="entry name" value="Sigma3 and sigma4 domains of RNA polymerase sigma factors"/>
    <property type="match status" value="1"/>
</dbReference>
<feature type="domain" description="HTH bat-type" evidence="3">
    <location>
        <begin position="160"/>
        <end position="211"/>
    </location>
</feature>
<keyword evidence="6" id="KW-1185">Reference proteome</keyword>
<proteinExistence type="predicted"/>
<keyword evidence="1" id="KW-0805">Transcription regulation</keyword>
<dbReference type="EMBL" id="CP096658">
    <property type="protein sequence ID" value="UPV99137.1"/>
    <property type="molecule type" value="Genomic_DNA"/>
</dbReference>
<reference evidence="5" key="1">
    <citation type="submission" date="2022-04" db="EMBL/GenBank/DDBJ databases">
        <title>Diverse halophilic archaea isolated from saline environments.</title>
        <authorList>
            <person name="Cui H.-L."/>
        </authorList>
    </citation>
    <scope>NUCLEOTIDE SEQUENCE</scope>
    <source>
        <strain evidence="5">XZYJT40</strain>
    </source>
</reference>
<dbReference type="PANTHER" id="PTHR34236">
    <property type="entry name" value="DIMETHYL SULFOXIDE REDUCTASE TRANSCRIPTIONAL ACTIVATOR"/>
    <property type="match status" value="1"/>
</dbReference>
<protein>
    <submittedName>
        <fullName evidence="5">Helix-turn-helix domain-containing protein</fullName>
    </submittedName>
</protein>
<evidence type="ECO:0000313" key="5">
    <source>
        <dbReference type="EMBL" id="UPV99137.1"/>
    </source>
</evidence>
<accession>A0A8U0IDY7</accession>
<evidence type="ECO:0000259" key="3">
    <source>
        <dbReference type="Pfam" id="PF04967"/>
    </source>
</evidence>
<dbReference type="KEGG" id="haxz:M0R88_11430"/>
<dbReference type="Pfam" id="PF15915">
    <property type="entry name" value="BAT"/>
    <property type="match status" value="1"/>
</dbReference>
<dbReference type="InterPro" id="IPR031803">
    <property type="entry name" value="BAT_GAF/HTH-assoc"/>
</dbReference>
<feature type="domain" description="Bacterioopsin transcriptional activator GAF and HTH associated" evidence="4">
    <location>
        <begin position="2"/>
        <end position="142"/>
    </location>
</feature>
<evidence type="ECO:0000256" key="1">
    <source>
        <dbReference type="ARBA" id="ARBA00023015"/>
    </source>
</evidence>